<comment type="caution">
    <text evidence="2">The sequence shown here is derived from an EMBL/GenBank/DDBJ whole genome shotgun (WGS) entry which is preliminary data.</text>
</comment>
<evidence type="ECO:0000313" key="2">
    <source>
        <dbReference type="EMBL" id="CAG8960490.1"/>
    </source>
</evidence>
<gene>
    <name evidence="2" type="ORF">HYFRA_00008208</name>
</gene>
<dbReference type="PANTHER" id="PTHR31087">
    <property type="match status" value="1"/>
</dbReference>
<dbReference type="Pfam" id="PF04525">
    <property type="entry name" value="LOR"/>
    <property type="match status" value="1"/>
</dbReference>
<dbReference type="InterPro" id="IPR007612">
    <property type="entry name" value="LOR"/>
</dbReference>
<dbReference type="AlphaFoldDB" id="A0A9N9L530"/>
<proteinExistence type="inferred from homology"/>
<dbReference type="SUPFAM" id="SSF54518">
    <property type="entry name" value="Tubby C-terminal domain-like"/>
    <property type="match status" value="1"/>
</dbReference>
<accession>A0A9N9L530</accession>
<evidence type="ECO:0000256" key="1">
    <source>
        <dbReference type="ARBA" id="ARBA00005437"/>
    </source>
</evidence>
<dbReference type="EMBL" id="CAJVRL010000099">
    <property type="protein sequence ID" value="CAG8960490.1"/>
    <property type="molecule type" value="Genomic_DNA"/>
</dbReference>
<keyword evidence="3" id="KW-1185">Reference proteome</keyword>
<comment type="similarity">
    <text evidence="1">Belongs to the LOR family.</text>
</comment>
<dbReference type="InterPro" id="IPR038595">
    <property type="entry name" value="LOR_sf"/>
</dbReference>
<protein>
    <recommendedName>
        <fullName evidence="4">DUF567-domain-containing protein</fullName>
    </recommendedName>
</protein>
<evidence type="ECO:0008006" key="4">
    <source>
        <dbReference type="Google" id="ProtNLM"/>
    </source>
</evidence>
<dbReference type="Proteomes" id="UP000696280">
    <property type="component" value="Unassembled WGS sequence"/>
</dbReference>
<organism evidence="2 3">
    <name type="scientific">Hymenoscyphus fraxineus</name>
    <dbReference type="NCBI Taxonomy" id="746836"/>
    <lineage>
        <taxon>Eukaryota</taxon>
        <taxon>Fungi</taxon>
        <taxon>Dikarya</taxon>
        <taxon>Ascomycota</taxon>
        <taxon>Pezizomycotina</taxon>
        <taxon>Leotiomycetes</taxon>
        <taxon>Helotiales</taxon>
        <taxon>Helotiaceae</taxon>
        <taxon>Hymenoscyphus</taxon>
    </lineage>
</organism>
<reference evidence="2" key="1">
    <citation type="submission" date="2021-07" db="EMBL/GenBank/DDBJ databases">
        <authorList>
            <person name="Durling M."/>
        </authorList>
    </citation>
    <scope>NUCLEOTIDE SEQUENCE</scope>
</reference>
<sequence>MAHIHLAPVNPPLGVNPNYCVGKQTTLVMKEKVFSLSGDTFHITDEAGLEVVQCRGTTFSLSDRKEFMDTRGNPLFSLRNKLIAIHKTFYAEEAGTGRILFEVKGKFSIGKSKMVATFVNASTQQPVELLVKGDWLDRSATITMGGMVVAQISRSVFNMRELIGGQQSYYVTVAPGVDLALMAALCVCLDEKENEK</sequence>
<dbReference type="PANTHER" id="PTHR31087:SF161">
    <property type="entry name" value="TUBBY C 2 FAMILY PROTEIN"/>
    <property type="match status" value="1"/>
</dbReference>
<evidence type="ECO:0000313" key="3">
    <source>
        <dbReference type="Proteomes" id="UP000696280"/>
    </source>
</evidence>
<dbReference type="Gene3D" id="2.40.160.200">
    <property type="entry name" value="LURP1-related"/>
    <property type="match status" value="1"/>
</dbReference>
<dbReference type="OrthoDB" id="97518at2759"/>
<name>A0A9N9L530_9HELO</name>
<dbReference type="InterPro" id="IPR025659">
    <property type="entry name" value="Tubby-like_C"/>
</dbReference>